<proteinExistence type="predicted"/>
<dbReference type="EMBL" id="CM017878">
    <property type="protein sequence ID" value="KAG1354061.1"/>
    <property type="molecule type" value="Genomic_DNA"/>
</dbReference>
<evidence type="ECO:0000313" key="2">
    <source>
        <dbReference type="Proteomes" id="UP000797356"/>
    </source>
</evidence>
<comment type="caution">
    <text evidence="1">The sequence shown here is derived from an EMBL/GenBank/DDBJ whole genome shotgun (WGS) entry which is preliminary data.</text>
</comment>
<dbReference type="Proteomes" id="UP000797356">
    <property type="component" value="Chromosome 7"/>
</dbReference>
<name>A0A8K0IDL9_COCNU</name>
<organism evidence="1 2">
    <name type="scientific">Cocos nucifera</name>
    <name type="common">Coconut palm</name>
    <dbReference type="NCBI Taxonomy" id="13894"/>
    <lineage>
        <taxon>Eukaryota</taxon>
        <taxon>Viridiplantae</taxon>
        <taxon>Streptophyta</taxon>
        <taxon>Embryophyta</taxon>
        <taxon>Tracheophyta</taxon>
        <taxon>Spermatophyta</taxon>
        <taxon>Magnoliopsida</taxon>
        <taxon>Liliopsida</taxon>
        <taxon>Arecaceae</taxon>
        <taxon>Arecoideae</taxon>
        <taxon>Cocoseae</taxon>
        <taxon>Attaleinae</taxon>
        <taxon>Cocos</taxon>
    </lineage>
</organism>
<accession>A0A8K0IDL9</accession>
<sequence length="140" mass="15886">MDLTCKHTKCTEEEELDCEESIVIWESGGDGKKMNSHIFVKMGMGGIGKTVVVQLILKSRKYMFVLGYESEGTSVKGGRDWICKDFNFILKLQRWKGFLLIYFGGDGASYMKHMSGHTACTWIFEEVPDTFSMNDLQVCS</sequence>
<dbReference type="AlphaFoldDB" id="A0A8K0IDL9"/>
<reference evidence="1" key="2">
    <citation type="submission" date="2019-07" db="EMBL/GenBank/DDBJ databases">
        <authorList>
            <person name="Yang Y."/>
            <person name="Bocs S."/>
            <person name="Baudouin L."/>
        </authorList>
    </citation>
    <scope>NUCLEOTIDE SEQUENCE</scope>
    <source>
        <tissue evidence="1">Spear leaf of Hainan Tall coconut</tissue>
    </source>
</reference>
<evidence type="ECO:0000313" key="1">
    <source>
        <dbReference type="EMBL" id="KAG1354061.1"/>
    </source>
</evidence>
<keyword evidence="2" id="KW-1185">Reference proteome</keyword>
<gene>
    <name evidence="1" type="ORF">COCNU_07G001730</name>
</gene>
<protein>
    <submittedName>
        <fullName evidence="1">Uncharacterized protein</fullName>
    </submittedName>
</protein>
<reference evidence="1" key="1">
    <citation type="journal article" date="2017" name="Gigascience">
        <title>The genome draft of coconut (Cocos nucifera).</title>
        <authorList>
            <person name="Xiao Y."/>
            <person name="Xu P."/>
            <person name="Fan H."/>
            <person name="Baudouin L."/>
            <person name="Xia W."/>
            <person name="Bocs S."/>
            <person name="Xu J."/>
            <person name="Li Q."/>
            <person name="Guo A."/>
            <person name="Zhou L."/>
            <person name="Li J."/>
            <person name="Wu Y."/>
            <person name="Ma Z."/>
            <person name="Armero A."/>
            <person name="Issali A.E."/>
            <person name="Liu N."/>
            <person name="Peng M."/>
            <person name="Yang Y."/>
        </authorList>
    </citation>
    <scope>NUCLEOTIDE SEQUENCE</scope>
    <source>
        <tissue evidence="1">Spear leaf of Hainan Tall coconut</tissue>
    </source>
</reference>